<organism evidence="9 10">
    <name type="scientific">Cynoglossus semilaevis</name>
    <name type="common">Tongue sole</name>
    <dbReference type="NCBI Taxonomy" id="244447"/>
    <lineage>
        <taxon>Eukaryota</taxon>
        <taxon>Metazoa</taxon>
        <taxon>Chordata</taxon>
        <taxon>Craniata</taxon>
        <taxon>Vertebrata</taxon>
        <taxon>Euteleostomi</taxon>
        <taxon>Actinopterygii</taxon>
        <taxon>Neopterygii</taxon>
        <taxon>Teleostei</taxon>
        <taxon>Neoteleostei</taxon>
        <taxon>Acanthomorphata</taxon>
        <taxon>Carangaria</taxon>
        <taxon>Pleuronectiformes</taxon>
        <taxon>Pleuronectoidei</taxon>
        <taxon>Cynoglossidae</taxon>
        <taxon>Cynoglossinae</taxon>
        <taxon>Cynoglossus</taxon>
    </lineage>
</organism>
<accession>A0A3P8UJ47</accession>
<dbReference type="FunFam" id="1.10.220.20:FF:000001">
    <property type="entry name" value="IQ motif and SEC7 domain-containing protein 1"/>
    <property type="match status" value="1"/>
</dbReference>
<keyword evidence="7" id="KW-0732">Signal</keyword>
<dbReference type="Pfam" id="PF01369">
    <property type="entry name" value="Sec7"/>
    <property type="match status" value="1"/>
</dbReference>
<feature type="compositionally biased region" description="Basic residues" evidence="6">
    <location>
        <begin position="361"/>
        <end position="386"/>
    </location>
</feature>
<dbReference type="PANTHER" id="PTHR10663:SF314">
    <property type="entry name" value="IQ MOTIF AND SEC7 DOMAIN-CONTAINING PROTEIN 2"/>
    <property type="match status" value="1"/>
</dbReference>
<dbReference type="GO" id="GO:0030036">
    <property type="term" value="P:actin cytoskeleton organization"/>
    <property type="evidence" value="ECO:0007669"/>
    <property type="project" value="TreeGrafter"/>
</dbReference>
<dbReference type="SUPFAM" id="SSF50729">
    <property type="entry name" value="PH domain-like"/>
    <property type="match status" value="1"/>
</dbReference>
<dbReference type="Gene3D" id="1.10.220.20">
    <property type="match status" value="1"/>
</dbReference>
<reference evidence="9" key="2">
    <citation type="submission" date="2025-08" db="UniProtKB">
        <authorList>
            <consortium name="Ensembl"/>
        </authorList>
    </citation>
    <scope>IDENTIFICATION</scope>
</reference>
<name>A0A3P8UJ47_CYNSE</name>
<dbReference type="CDD" id="cd13318">
    <property type="entry name" value="PH_IQSEC"/>
    <property type="match status" value="1"/>
</dbReference>
<keyword evidence="3" id="KW-0963">Cytoplasm</keyword>
<proteinExistence type="inferred from homology"/>
<comment type="subcellular location">
    <subcellularLocation>
        <location evidence="1">Cytoplasm</location>
    </subcellularLocation>
</comment>
<feature type="compositionally biased region" description="Gly residues" evidence="6">
    <location>
        <begin position="277"/>
        <end position="287"/>
    </location>
</feature>
<feature type="domain" description="SEC7" evidence="8">
    <location>
        <begin position="449"/>
        <end position="641"/>
    </location>
</feature>
<keyword evidence="4" id="KW-0597">Phosphoprotein</keyword>
<dbReference type="SUPFAM" id="SSF48425">
    <property type="entry name" value="Sec7 domain"/>
    <property type="match status" value="1"/>
</dbReference>
<dbReference type="InterPro" id="IPR033742">
    <property type="entry name" value="IQSEC_PH"/>
</dbReference>
<dbReference type="InterPro" id="IPR035999">
    <property type="entry name" value="Sec7_dom_sf"/>
</dbReference>
<dbReference type="InterPro" id="IPR000904">
    <property type="entry name" value="Sec7_dom"/>
</dbReference>
<dbReference type="InterPro" id="IPR011993">
    <property type="entry name" value="PH-like_dom_sf"/>
</dbReference>
<feature type="compositionally biased region" description="Low complexity" evidence="6">
    <location>
        <begin position="339"/>
        <end position="356"/>
    </location>
</feature>
<dbReference type="Pfam" id="PF16453">
    <property type="entry name" value="IQ_SEC7_PH"/>
    <property type="match status" value="1"/>
</dbReference>
<protein>
    <submittedName>
        <fullName evidence="9">IQ motif and Sec7 domain ArfGEF 2</fullName>
    </submittedName>
</protein>
<dbReference type="InterPro" id="IPR023394">
    <property type="entry name" value="Sec7_C_sf"/>
</dbReference>
<feature type="compositionally biased region" description="Gly residues" evidence="6">
    <location>
        <begin position="320"/>
        <end position="332"/>
    </location>
</feature>
<dbReference type="OMA" id="MSVSHRV"/>
<evidence type="ECO:0000256" key="4">
    <source>
        <dbReference type="ARBA" id="ARBA00022553"/>
    </source>
</evidence>
<reference evidence="9 10" key="1">
    <citation type="journal article" date="2014" name="Nat. Genet.">
        <title>Whole-genome sequence of a flatfish provides insights into ZW sex chromosome evolution and adaptation to a benthic lifestyle.</title>
        <authorList>
            <person name="Chen S."/>
            <person name="Zhang G."/>
            <person name="Shao C."/>
            <person name="Huang Q."/>
            <person name="Liu G."/>
            <person name="Zhang P."/>
            <person name="Song W."/>
            <person name="An N."/>
            <person name="Chalopin D."/>
            <person name="Volff J.N."/>
            <person name="Hong Y."/>
            <person name="Li Q."/>
            <person name="Sha Z."/>
            <person name="Zhou H."/>
            <person name="Xie M."/>
            <person name="Yu Q."/>
            <person name="Liu Y."/>
            <person name="Xiang H."/>
            <person name="Wang N."/>
            <person name="Wu K."/>
            <person name="Yang C."/>
            <person name="Zhou Q."/>
            <person name="Liao X."/>
            <person name="Yang L."/>
            <person name="Hu Q."/>
            <person name="Zhang J."/>
            <person name="Meng L."/>
            <person name="Jin L."/>
            <person name="Tian Y."/>
            <person name="Lian J."/>
            <person name="Yang J."/>
            <person name="Miao G."/>
            <person name="Liu S."/>
            <person name="Liang Z."/>
            <person name="Yan F."/>
            <person name="Li Y."/>
            <person name="Sun B."/>
            <person name="Zhang H."/>
            <person name="Zhang J."/>
            <person name="Zhu Y."/>
            <person name="Du M."/>
            <person name="Zhao Y."/>
            <person name="Schartl M."/>
            <person name="Tang Q."/>
            <person name="Wang J."/>
        </authorList>
    </citation>
    <scope>NUCLEOTIDE SEQUENCE</scope>
</reference>
<evidence type="ECO:0000313" key="10">
    <source>
        <dbReference type="Proteomes" id="UP000265120"/>
    </source>
</evidence>
<dbReference type="FunFam" id="2.30.29.30:FF:000004">
    <property type="entry name" value="IQ motif and SEC7 domain-containing protein 1"/>
    <property type="match status" value="1"/>
</dbReference>
<dbReference type="GO" id="GO:0005085">
    <property type="term" value="F:guanyl-nucleotide exchange factor activity"/>
    <property type="evidence" value="ECO:0007669"/>
    <property type="project" value="InterPro"/>
</dbReference>
<dbReference type="GO" id="GO:0005737">
    <property type="term" value="C:cytoplasm"/>
    <property type="evidence" value="ECO:0007669"/>
    <property type="project" value="UniProtKB-SubCell"/>
</dbReference>
<dbReference type="Proteomes" id="UP000265120">
    <property type="component" value="Chromosome 10"/>
</dbReference>
<dbReference type="Gene3D" id="2.30.29.30">
    <property type="entry name" value="Pleckstrin-homology domain (PH domain)/Phosphotyrosine-binding domain (PTB)"/>
    <property type="match status" value="1"/>
</dbReference>
<keyword evidence="10" id="KW-1185">Reference proteome</keyword>
<dbReference type="GO" id="GO:0032012">
    <property type="term" value="P:regulation of ARF protein signal transduction"/>
    <property type="evidence" value="ECO:0007669"/>
    <property type="project" value="InterPro"/>
</dbReference>
<dbReference type="CDD" id="cd00171">
    <property type="entry name" value="Sec7"/>
    <property type="match status" value="1"/>
</dbReference>
<feature type="compositionally biased region" description="Low complexity" evidence="6">
    <location>
        <begin position="297"/>
        <end position="307"/>
    </location>
</feature>
<feature type="signal peptide" evidence="7">
    <location>
        <begin position="1"/>
        <end position="20"/>
    </location>
</feature>
<feature type="region of interest" description="Disordered" evidence="6">
    <location>
        <begin position="254"/>
        <end position="426"/>
    </location>
</feature>
<evidence type="ECO:0000259" key="8">
    <source>
        <dbReference type="PROSITE" id="PS50190"/>
    </source>
</evidence>
<dbReference type="PROSITE" id="PS50190">
    <property type="entry name" value="SEC7"/>
    <property type="match status" value="1"/>
</dbReference>
<feature type="compositionally biased region" description="Low complexity" evidence="6">
    <location>
        <begin position="396"/>
        <end position="420"/>
    </location>
</feature>
<evidence type="ECO:0000256" key="5">
    <source>
        <dbReference type="ARBA" id="ARBA00023054"/>
    </source>
</evidence>
<feature type="region of interest" description="Disordered" evidence="6">
    <location>
        <begin position="797"/>
        <end position="816"/>
    </location>
</feature>
<dbReference type="PROSITE" id="PS50096">
    <property type="entry name" value="IQ"/>
    <property type="match status" value="1"/>
</dbReference>
<dbReference type="AlphaFoldDB" id="A0A3P8UJ47"/>
<dbReference type="GeneTree" id="ENSGT00940000159667"/>
<evidence type="ECO:0000256" key="3">
    <source>
        <dbReference type="ARBA" id="ARBA00022490"/>
    </source>
</evidence>
<evidence type="ECO:0000256" key="7">
    <source>
        <dbReference type="SAM" id="SignalP"/>
    </source>
</evidence>
<evidence type="ECO:0000256" key="2">
    <source>
        <dbReference type="ARBA" id="ARBA00006248"/>
    </source>
</evidence>
<dbReference type="Gene3D" id="1.10.1000.11">
    <property type="entry name" value="Arf Nucleotide-binding Site Opener,domain 2"/>
    <property type="match status" value="1"/>
</dbReference>
<comment type="similarity">
    <text evidence="2">Belongs to the BRAG family.</text>
</comment>
<dbReference type="InterPro" id="IPR001849">
    <property type="entry name" value="PH_domain"/>
</dbReference>
<evidence type="ECO:0000256" key="6">
    <source>
        <dbReference type="SAM" id="MobiDB-lite"/>
    </source>
</evidence>
<evidence type="ECO:0000313" key="9">
    <source>
        <dbReference type="Ensembl" id="ENSCSEP00000000651.1"/>
    </source>
</evidence>
<dbReference type="SMART" id="SM00222">
    <property type="entry name" value="Sec7"/>
    <property type="match status" value="1"/>
</dbReference>
<evidence type="ECO:0000256" key="1">
    <source>
        <dbReference type="ARBA" id="ARBA00004496"/>
    </source>
</evidence>
<dbReference type="PANTHER" id="PTHR10663">
    <property type="entry name" value="GUANYL-NUCLEOTIDE EXCHANGE FACTOR"/>
    <property type="match status" value="1"/>
</dbReference>
<reference evidence="9" key="3">
    <citation type="submission" date="2025-09" db="UniProtKB">
        <authorList>
            <consortium name="Ensembl"/>
        </authorList>
    </citation>
    <scope>IDENTIFICATION</scope>
</reference>
<dbReference type="Ensembl" id="ENSCSET00000000679.1">
    <property type="protein sequence ID" value="ENSCSEP00000000651.1"/>
    <property type="gene ID" value="ENSCSEG00000000459.1"/>
</dbReference>
<dbReference type="SMART" id="SM00233">
    <property type="entry name" value="PH"/>
    <property type="match status" value="1"/>
</dbReference>
<dbReference type="FunFam" id="1.10.1000.11:FF:000001">
    <property type="entry name" value="IQ motif and SEC7 domain-containing protein 1"/>
    <property type="match status" value="1"/>
</dbReference>
<feature type="chain" id="PRO_5018019522" evidence="7">
    <location>
        <begin position="21"/>
        <end position="879"/>
    </location>
</feature>
<sequence length="879" mass="98012">MNIIKMIKAVVLSFSVSVEGDSQCPESLTYADSSFGHLPPLYLYSNSPLSSPSSLAWAQRSRHQPASLALRKQEEEESKRCKALSDSYELSTDLQDKKVEMLERKYGGPFVSRRAARTIQTAFRQYRMNKNFERLRSSASESRMTRRIILSNMRMQVQSFTHKRNVLGSETNTVVPRYFAVHLLWIHDFLSRHETSFCVAQVKSLADSIDDSLTCQGGGGMGGRVVGGGAMHEDSTATSFSDITLYLDEGCLPSSPLSRPPSSPLSRPASSSDTEYWGGGTGGGGGGVREDSRETEGGSSTSRRSSTPCTECRVEYRGRVGTGGGGGGGGGHLPVLTIEPPSDSSVDMSDSSETESPQGTIKHKPNGRSHLPHLHHLAHHHHHQHHVLCSDGDNESVNSTTTNSNDDTTVNNCSSGSSSRDSLREPMAGATLGKQTYQRESRQSWDSPAFNNDVVQRRQYRIGLNLFNKKPEKGIQYLIERGFVSDTPVGIARFILERKGLSRQMIGEFLGSRQQFNKDVLDCVLDEMDFSGMDLDAALRKFQAQIKVQGEAQRVERLVEAFSQRYCVCNPVLIRQFQNPDTIFILAFAIILLNTDMYSPNVKPERKMKLEDFIKNLRGVDNGQDIPRDLLVSIYGRIQKWELRTNDDHVSQVQAVERMVVGKKPVLSLPHRRLVCCCQLFEVPDPNRAQRSSVHQREVFLFNDLLMVTKIFQKKKTSVTYSFRQSFPLVDMQVHTFQNTYYPHGIRLTSSNPGGERKVLIVFTAPSQQDRARFTSDLRESIAEVQEMEKYRVESELEKQKGVMRSGASTTGGPMKSEMLNGTLGRPSLDDTYASVDGLKRTALSSSLRDLSETGACSRRRAYDLVTSLLQASHIVTNK</sequence>
<keyword evidence="5" id="KW-0175">Coiled coil</keyword>